<evidence type="ECO:0000313" key="3">
    <source>
        <dbReference type="Proteomes" id="UP000187203"/>
    </source>
</evidence>
<keyword evidence="3" id="KW-1185">Reference proteome</keyword>
<sequence length="40" mass="4720">MAQFSLSRSFLLLALMIGLFIRRMVRFLDKGDAFWLAREV</sequence>
<reference evidence="3" key="1">
    <citation type="submission" date="2013-09" db="EMBL/GenBank/DDBJ databases">
        <title>Corchorus olitorius genome sequencing.</title>
        <authorList>
            <person name="Alam M."/>
            <person name="Haque M.S."/>
            <person name="Islam M.S."/>
            <person name="Emdad E.M."/>
            <person name="Islam M.M."/>
            <person name="Ahmed B."/>
            <person name="Halim A."/>
            <person name="Hossen Q.M.M."/>
            <person name="Hossain M.Z."/>
            <person name="Ahmed R."/>
            <person name="Khan M.M."/>
            <person name="Islam R."/>
            <person name="Rashid M.M."/>
            <person name="Khan S.A."/>
            <person name="Rahman M.S."/>
            <person name="Alam M."/>
            <person name="Yahiya A.S."/>
            <person name="Khan M.S."/>
            <person name="Azam M.S."/>
            <person name="Haque T."/>
            <person name="Lashkar M.Z.H."/>
            <person name="Akhand A.I."/>
            <person name="Morshed G."/>
            <person name="Roy S."/>
            <person name="Uddin K.S."/>
            <person name="Rabeya T."/>
            <person name="Hossain A.S."/>
            <person name="Chowdhury A."/>
            <person name="Snigdha A.R."/>
            <person name="Mortoza M.S."/>
            <person name="Matin S.A."/>
            <person name="Hoque S.M.E."/>
            <person name="Islam M.K."/>
            <person name="Roy D.K."/>
            <person name="Haider R."/>
            <person name="Moosa M.M."/>
            <person name="Elias S.M."/>
            <person name="Hasan A.M."/>
            <person name="Jahan S."/>
            <person name="Shafiuddin M."/>
            <person name="Mahmood N."/>
            <person name="Shommy N.S."/>
        </authorList>
    </citation>
    <scope>NUCLEOTIDE SEQUENCE [LARGE SCALE GENOMIC DNA]</scope>
    <source>
        <strain evidence="3">cv. O-4</strain>
    </source>
</reference>
<feature type="transmembrane region" description="Helical" evidence="1">
    <location>
        <begin position="6"/>
        <end position="25"/>
    </location>
</feature>
<evidence type="ECO:0000313" key="2">
    <source>
        <dbReference type="EMBL" id="OMP10248.1"/>
    </source>
</evidence>
<protein>
    <submittedName>
        <fullName evidence="2">Uncharacterized protein</fullName>
    </submittedName>
</protein>
<dbReference type="EMBL" id="AWUE01011964">
    <property type="protein sequence ID" value="OMP10248.1"/>
    <property type="molecule type" value="Genomic_DNA"/>
</dbReference>
<dbReference type="Proteomes" id="UP000187203">
    <property type="component" value="Unassembled WGS sequence"/>
</dbReference>
<keyword evidence="1" id="KW-0472">Membrane</keyword>
<evidence type="ECO:0000256" key="1">
    <source>
        <dbReference type="SAM" id="Phobius"/>
    </source>
</evidence>
<gene>
    <name evidence="2" type="ORF">COLO4_04680</name>
</gene>
<comment type="caution">
    <text evidence="2">The sequence shown here is derived from an EMBL/GenBank/DDBJ whole genome shotgun (WGS) entry which is preliminary data.</text>
</comment>
<dbReference type="AlphaFoldDB" id="A0A1R3KT83"/>
<keyword evidence="1" id="KW-0812">Transmembrane</keyword>
<name>A0A1R3KT83_9ROSI</name>
<accession>A0A1R3KT83</accession>
<keyword evidence="1" id="KW-1133">Transmembrane helix</keyword>
<proteinExistence type="predicted"/>
<organism evidence="2 3">
    <name type="scientific">Corchorus olitorius</name>
    <dbReference type="NCBI Taxonomy" id="93759"/>
    <lineage>
        <taxon>Eukaryota</taxon>
        <taxon>Viridiplantae</taxon>
        <taxon>Streptophyta</taxon>
        <taxon>Embryophyta</taxon>
        <taxon>Tracheophyta</taxon>
        <taxon>Spermatophyta</taxon>
        <taxon>Magnoliopsida</taxon>
        <taxon>eudicotyledons</taxon>
        <taxon>Gunneridae</taxon>
        <taxon>Pentapetalae</taxon>
        <taxon>rosids</taxon>
        <taxon>malvids</taxon>
        <taxon>Malvales</taxon>
        <taxon>Malvaceae</taxon>
        <taxon>Grewioideae</taxon>
        <taxon>Apeibeae</taxon>
        <taxon>Corchorus</taxon>
    </lineage>
</organism>